<proteinExistence type="predicted"/>
<dbReference type="EMBL" id="WUAV01000006">
    <property type="protein sequence ID" value="KAF1746003.1"/>
    <property type="molecule type" value="Genomic_DNA"/>
</dbReference>
<dbReference type="AlphaFoldDB" id="A0A6A5FTX8"/>
<dbReference type="InterPro" id="IPR008588">
    <property type="entry name" value="DUF870_CAE_spp"/>
</dbReference>
<feature type="signal peptide" evidence="1">
    <location>
        <begin position="1"/>
        <end position="20"/>
    </location>
</feature>
<evidence type="ECO:0000256" key="1">
    <source>
        <dbReference type="SAM" id="SignalP"/>
    </source>
</evidence>
<dbReference type="Pfam" id="PF05912">
    <property type="entry name" value="DUF870"/>
    <property type="match status" value="1"/>
</dbReference>
<accession>A0A6A5FTX8</accession>
<evidence type="ECO:0000313" key="3">
    <source>
        <dbReference type="Proteomes" id="UP000483820"/>
    </source>
</evidence>
<dbReference type="GeneID" id="9824967"/>
<dbReference type="CTD" id="9824967"/>
<feature type="chain" id="PRO_5025356625" evidence="1">
    <location>
        <begin position="21"/>
        <end position="149"/>
    </location>
</feature>
<name>A0A6A5FTX8_CAERE</name>
<protein>
    <submittedName>
        <fullName evidence="2">Uncharacterized protein</fullName>
    </submittedName>
</protein>
<dbReference type="RefSeq" id="XP_003096722.2">
    <property type="nucleotide sequence ID" value="XM_003096674.2"/>
</dbReference>
<keyword evidence="1" id="KW-0732">Signal</keyword>
<dbReference type="Proteomes" id="UP000483820">
    <property type="component" value="Chromosome X"/>
</dbReference>
<sequence length="149" mass="17287">MKIIRNILLLLCLLASFAIGKNPFFIHLRFYCGPQVGPWCGTLFVYVWNLLGDHKLKVSDRFCTTGDIKKLDYDIYYEGKTECEYMRYNWNYMLGHNCSSDGQKYCLHPNKTVSSPMKPLSDVYFEAEVLDAEHLDNECDDPSKYPSSD</sequence>
<comment type="caution">
    <text evidence="2">The sequence shown here is derived from an EMBL/GenBank/DDBJ whole genome shotgun (WGS) entry which is preliminary data.</text>
</comment>
<evidence type="ECO:0000313" key="2">
    <source>
        <dbReference type="EMBL" id="KAF1746003.1"/>
    </source>
</evidence>
<reference evidence="2 3" key="1">
    <citation type="submission" date="2019-12" db="EMBL/GenBank/DDBJ databases">
        <title>Chromosome-level assembly of the Caenorhabditis remanei genome.</title>
        <authorList>
            <person name="Teterina A.A."/>
            <person name="Willis J.H."/>
            <person name="Phillips P.C."/>
        </authorList>
    </citation>
    <scope>NUCLEOTIDE SEQUENCE [LARGE SCALE GENOMIC DNA]</scope>
    <source>
        <strain evidence="2 3">PX506</strain>
        <tissue evidence="2">Whole organism</tissue>
    </source>
</reference>
<organism evidence="2 3">
    <name type="scientific">Caenorhabditis remanei</name>
    <name type="common">Caenorhabditis vulgaris</name>
    <dbReference type="NCBI Taxonomy" id="31234"/>
    <lineage>
        <taxon>Eukaryota</taxon>
        <taxon>Metazoa</taxon>
        <taxon>Ecdysozoa</taxon>
        <taxon>Nematoda</taxon>
        <taxon>Chromadorea</taxon>
        <taxon>Rhabditida</taxon>
        <taxon>Rhabditina</taxon>
        <taxon>Rhabditomorpha</taxon>
        <taxon>Rhabditoidea</taxon>
        <taxon>Rhabditidae</taxon>
        <taxon>Peloderinae</taxon>
        <taxon>Caenorhabditis</taxon>
    </lineage>
</organism>
<gene>
    <name evidence="2" type="ORF">GCK72_022454</name>
</gene>
<dbReference type="KEGG" id="crq:GCK72_022454"/>